<sequence length="113" mass="12485">MLDTLTIVSSINRVLRNLACDNQKSLSHANVMYDKLGLLNGQSWARPNPWYASNAMPSLAAQYHPPAPISPPERKKGLYDHFFKYDKKGKIAVANARGVAANRCPPARPPDAQ</sequence>
<comment type="caution">
    <text evidence="1">The sequence shown here is derived from an EMBL/GenBank/DDBJ whole genome shotgun (WGS) entry which is preliminary data.</text>
</comment>
<evidence type="ECO:0000313" key="2">
    <source>
        <dbReference type="Proteomes" id="UP000549394"/>
    </source>
</evidence>
<name>A0A7I8WD88_9ANNE</name>
<keyword evidence="2" id="KW-1185">Reference proteome</keyword>
<organism evidence="1 2">
    <name type="scientific">Dimorphilus gyrociliatus</name>
    <dbReference type="NCBI Taxonomy" id="2664684"/>
    <lineage>
        <taxon>Eukaryota</taxon>
        <taxon>Metazoa</taxon>
        <taxon>Spiralia</taxon>
        <taxon>Lophotrochozoa</taxon>
        <taxon>Annelida</taxon>
        <taxon>Polychaeta</taxon>
        <taxon>Polychaeta incertae sedis</taxon>
        <taxon>Dinophilidae</taxon>
        <taxon>Dimorphilus</taxon>
    </lineage>
</organism>
<gene>
    <name evidence="1" type="ORF">DGYR_LOCUS13355</name>
</gene>
<dbReference type="Proteomes" id="UP000549394">
    <property type="component" value="Unassembled WGS sequence"/>
</dbReference>
<accession>A0A7I8WD88</accession>
<dbReference type="EMBL" id="CAJFCJ010000031">
    <property type="protein sequence ID" value="CAD5126070.1"/>
    <property type="molecule type" value="Genomic_DNA"/>
</dbReference>
<protein>
    <submittedName>
        <fullName evidence="1">DgyrCDS14236</fullName>
    </submittedName>
</protein>
<reference evidence="1 2" key="1">
    <citation type="submission" date="2020-08" db="EMBL/GenBank/DDBJ databases">
        <authorList>
            <person name="Hejnol A."/>
        </authorList>
    </citation>
    <scope>NUCLEOTIDE SEQUENCE [LARGE SCALE GENOMIC DNA]</scope>
</reference>
<proteinExistence type="predicted"/>
<dbReference type="AlphaFoldDB" id="A0A7I8WD88"/>
<dbReference type="OrthoDB" id="3225452at2759"/>
<evidence type="ECO:0000313" key="1">
    <source>
        <dbReference type="EMBL" id="CAD5126070.1"/>
    </source>
</evidence>